<dbReference type="PANTHER" id="PTHR15651:SF7">
    <property type="entry name" value="ARMADILLO REPEAT-CONTAINING PROTEIN 8"/>
    <property type="match status" value="1"/>
</dbReference>
<keyword evidence="4" id="KW-0677">Repeat</keyword>
<evidence type="ECO:0000313" key="7">
    <source>
        <dbReference type="EMBL" id="KAH7133195.1"/>
    </source>
</evidence>
<keyword evidence="3" id="KW-0963">Cytoplasm</keyword>
<dbReference type="InterPro" id="IPR011989">
    <property type="entry name" value="ARM-like"/>
</dbReference>
<proteinExistence type="predicted"/>
<dbReference type="AlphaFoldDB" id="A0A9P9E885"/>
<organism evidence="7 8">
    <name type="scientific">Dactylonectria estremocensis</name>
    <dbReference type="NCBI Taxonomy" id="1079267"/>
    <lineage>
        <taxon>Eukaryota</taxon>
        <taxon>Fungi</taxon>
        <taxon>Dikarya</taxon>
        <taxon>Ascomycota</taxon>
        <taxon>Pezizomycotina</taxon>
        <taxon>Sordariomycetes</taxon>
        <taxon>Hypocreomycetidae</taxon>
        <taxon>Hypocreales</taxon>
        <taxon>Nectriaceae</taxon>
        <taxon>Dactylonectria</taxon>
    </lineage>
</organism>
<dbReference type="PANTHER" id="PTHR15651">
    <property type="entry name" value="ARMADILLO REPEAT-CONTAINING PROTEIN 8"/>
    <property type="match status" value="1"/>
</dbReference>
<keyword evidence="8" id="KW-1185">Reference proteome</keyword>
<dbReference type="GO" id="GO:0005737">
    <property type="term" value="C:cytoplasm"/>
    <property type="evidence" value="ECO:0007669"/>
    <property type="project" value="UniProtKB-SubCell"/>
</dbReference>
<dbReference type="OrthoDB" id="5559898at2759"/>
<dbReference type="Proteomes" id="UP000717696">
    <property type="component" value="Unassembled WGS sequence"/>
</dbReference>
<evidence type="ECO:0000256" key="6">
    <source>
        <dbReference type="SAM" id="MobiDB-lite"/>
    </source>
</evidence>
<dbReference type="SUPFAM" id="SSF48371">
    <property type="entry name" value="ARM repeat"/>
    <property type="match status" value="2"/>
</dbReference>
<feature type="region of interest" description="Disordered" evidence="6">
    <location>
        <begin position="361"/>
        <end position="381"/>
    </location>
</feature>
<dbReference type="Gene3D" id="1.25.10.10">
    <property type="entry name" value="Leucine-rich Repeat Variant"/>
    <property type="match status" value="4"/>
</dbReference>
<comment type="caution">
    <text evidence="7">The sequence shown here is derived from an EMBL/GenBank/DDBJ whole genome shotgun (WGS) entry which is preliminary data.</text>
</comment>
<dbReference type="InterPro" id="IPR016024">
    <property type="entry name" value="ARM-type_fold"/>
</dbReference>
<dbReference type="GO" id="GO:0005634">
    <property type="term" value="C:nucleus"/>
    <property type="evidence" value="ECO:0007669"/>
    <property type="project" value="UniProtKB-SubCell"/>
</dbReference>
<dbReference type="EMBL" id="JAGMUU010000018">
    <property type="protein sequence ID" value="KAH7133195.1"/>
    <property type="molecule type" value="Genomic_DNA"/>
</dbReference>
<evidence type="ECO:0000256" key="1">
    <source>
        <dbReference type="ARBA" id="ARBA00004123"/>
    </source>
</evidence>
<keyword evidence="5" id="KW-0539">Nucleus</keyword>
<evidence type="ECO:0000256" key="5">
    <source>
        <dbReference type="ARBA" id="ARBA00023242"/>
    </source>
</evidence>
<evidence type="ECO:0000256" key="4">
    <source>
        <dbReference type="ARBA" id="ARBA00022737"/>
    </source>
</evidence>
<comment type="subcellular location">
    <subcellularLocation>
        <location evidence="2">Cytoplasm</location>
    </subcellularLocation>
    <subcellularLocation>
        <location evidence="1">Nucleus</location>
    </subcellularLocation>
</comment>
<dbReference type="GO" id="GO:0034657">
    <property type="term" value="C:GID complex"/>
    <property type="evidence" value="ECO:0007669"/>
    <property type="project" value="TreeGrafter"/>
</dbReference>
<name>A0A9P9E885_9HYPO</name>
<dbReference type="InterPro" id="IPR038739">
    <property type="entry name" value="ARMC8/Vid28"/>
</dbReference>
<evidence type="ECO:0000313" key="8">
    <source>
        <dbReference type="Proteomes" id="UP000717696"/>
    </source>
</evidence>
<protein>
    <submittedName>
        <fullName evidence="7">Armadillo-type protein</fullName>
    </submittedName>
</protein>
<dbReference type="GO" id="GO:0043161">
    <property type="term" value="P:proteasome-mediated ubiquitin-dependent protein catabolic process"/>
    <property type="evidence" value="ECO:0007669"/>
    <property type="project" value="TreeGrafter"/>
</dbReference>
<sequence>MARPQSPPILSQLRSARTLPEQATALRSLKNEIVGHIQKKELWISLGVLDPIVRTLATARSPAKPNGKDSRFPLAQRQLSEEESVRLQALQLVACFANGGPAFLAPLHAARALPALLANISPFRNSPHLVVAALRALTDIADASALAATSSPLGLDSLADAIFSTQHLESFSAMVSISSTNHILQSQVPLAAGLISRLCREDRHQHALATTGILDALSTQLASIAVARGHVVPGAEKVATADALFEAFPDPAHKSLRLRPILEAIAAILGDSKYRAHRLINSPSILAVFPSIKFEPTGETPEPKQDQDFPGFSNPRHHPLTAMEYILPINMSRTLSSSPRGSGVVSDSQSSSRSSLGKFSSSAIWESPHPQPASANLDGDSDEVESPFVPWLVHLVRSSDEYERLLASSILAALIKGGVGSKCSRESTLGLLVVPLLVDMIAKNDKDVSDVDELDTAKRTILEQAPVVLARMVVDSDYLQKSASDCDAVKVLSKLLKHAYTPVQDTAQPRYWSPLPDTEMGVEASTPLTQLGEDGQNTLLIHRLKVREGTLKAIAALAGGSEDYRKAFLQEEIVSYVMESLSEFPRKPKTIKERTDKPGDYAARQSASAGYGANPAGVIIAGCHVVRMLSRSVSTLRTALVDHGVSLPVFRFMKHPNIDIQIAATATIINLVVEVSPVRELLTEKGVMKVLCEHAHSDNPALRLNAMWALKHFVDAVGPELKKACLEELGTEYLVELICHDTEDSTLLTSQERDASGIDMDEDVEMEPSDAPHRWLYASNGLLRELDSSQSTKLRQVEDKLAAVRESELNPVRRARNDDLAIQEQGLNFIQNLIGRPEAGLSSETTNETAEMVDHLFAKLGNDRMFEILASKLRARVLHPFSRRTPVAGRETRVLHPQAKIIMAVIYILVHMAASIPRHRQLVINQTELLKLLAQQASSKDPQVRVALCHLIINLTWQEDDGEAQSCAQRAHELRKLGFHTKMETLKHQDGDLDVRERAKTAVWQIQQATY</sequence>
<evidence type="ECO:0000256" key="2">
    <source>
        <dbReference type="ARBA" id="ARBA00004496"/>
    </source>
</evidence>
<gene>
    <name evidence="7" type="ORF">B0J13DRAFT_95435</name>
</gene>
<evidence type="ECO:0000256" key="3">
    <source>
        <dbReference type="ARBA" id="ARBA00022490"/>
    </source>
</evidence>
<accession>A0A9P9E885</accession>
<reference evidence="7" key="1">
    <citation type="journal article" date="2021" name="Nat. Commun.">
        <title>Genetic determinants of endophytism in the Arabidopsis root mycobiome.</title>
        <authorList>
            <person name="Mesny F."/>
            <person name="Miyauchi S."/>
            <person name="Thiergart T."/>
            <person name="Pickel B."/>
            <person name="Atanasova L."/>
            <person name="Karlsson M."/>
            <person name="Huettel B."/>
            <person name="Barry K.W."/>
            <person name="Haridas S."/>
            <person name="Chen C."/>
            <person name="Bauer D."/>
            <person name="Andreopoulos W."/>
            <person name="Pangilinan J."/>
            <person name="LaButti K."/>
            <person name="Riley R."/>
            <person name="Lipzen A."/>
            <person name="Clum A."/>
            <person name="Drula E."/>
            <person name="Henrissat B."/>
            <person name="Kohler A."/>
            <person name="Grigoriev I.V."/>
            <person name="Martin F.M."/>
            <person name="Hacquard S."/>
        </authorList>
    </citation>
    <scope>NUCLEOTIDE SEQUENCE</scope>
    <source>
        <strain evidence="7">MPI-CAGE-AT-0021</strain>
    </source>
</reference>